<feature type="compositionally biased region" description="Acidic residues" evidence="1">
    <location>
        <begin position="270"/>
        <end position="282"/>
    </location>
</feature>
<evidence type="ECO:0000313" key="2">
    <source>
        <dbReference type="EMBL" id="CAE8610162.1"/>
    </source>
</evidence>
<feature type="region of interest" description="Disordered" evidence="1">
    <location>
        <begin position="244"/>
        <end position="287"/>
    </location>
</feature>
<reference evidence="2" key="1">
    <citation type="submission" date="2021-02" db="EMBL/GenBank/DDBJ databases">
        <authorList>
            <person name="Dougan E. K."/>
            <person name="Rhodes N."/>
            <person name="Thang M."/>
            <person name="Chan C."/>
        </authorList>
    </citation>
    <scope>NUCLEOTIDE SEQUENCE</scope>
</reference>
<comment type="caution">
    <text evidence="2">The sequence shown here is derived from an EMBL/GenBank/DDBJ whole genome shotgun (WGS) entry which is preliminary data.</text>
</comment>
<feature type="non-terminal residue" evidence="2">
    <location>
        <position position="1"/>
    </location>
</feature>
<protein>
    <submittedName>
        <fullName evidence="2">Uncharacterized protein</fullName>
    </submittedName>
</protein>
<accession>A0A813F7F9</accession>
<dbReference type="EMBL" id="CAJNNV010024555">
    <property type="protein sequence ID" value="CAE8610162.1"/>
    <property type="molecule type" value="Genomic_DNA"/>
</dbReference>
<evidence type="ECO:0000313" key="3">
    <source>
        <dbReference type="Proteomes" id="UP000654075"/>
    </source>
</evidence>
<dbReference type="Proteomes" id="UP000654075">
    <property type="component" value="Unassembled WGS sequence"/>
</dbReference>
<gene>
    <name evidence="2" type="ORF">PGLA1383_LOCUS27989</name>
</gene>
<dbReference type="AlphaFoldDB" id="A0A813F7F9"/>
<sequence length="304" mass="34285">MGTGGTVLLQLLAESPWMLSATHVVYNLDLPKICKTPPMDMVKVEDVIRENELQLWLLYYNEIDDADGGFDRSQPGPTVILDTLAKIQVRAEGERRRGRSHQNYDQILVTDQLNLPNVENVRRVVISKMPLYVFSEPLLDAMSRFFFSQPSVFQDDMHNGIIQGMLDFFQEDVQDPTPLPVMARLALGRTPQVRSDQAEKNRRRLTNMENAILAIAPPSRPSMEALPPVGLGARPGGVQLVSALKDAQGKSTKDKTSRKGSIGISVEDKKDEEDDEEEDDNFFDEKKDYKSMWKSLADLREIPP</sequence>
<feature type="compositionally biased region" description="Basic and acidic residues" evidence="1">
    <location>
        <begin position="247"/>
        <end position="257"/>
    </location>
</feature>
<keyword evidence="3" id="KW-1185">Reference proteome</keyword>
<name>A0A813F7F9_POLGL</name>
<proteinExistence type="predicted"/>
<organism evidence="2 3">
    <name type="scientific">Polarella glacialis</name>
    <name type="common">Dinoflagellate</name>
    <dbReference type="NCBI Taxonomy" id="89957"/>
    <lineage>
        <taxon>Eukaryota</taxon>
        <taxon>Sar</taxon>
        <taxon>Alveolata</taxon>
        <taxon>Dinophyceae</taxon>
        <taxon>Suessiales</taxon>
        <taxon>Suessiaceae</taxon>
        <taxon>Polarella</taxon>
    </lineage>
</organism>
<evidence type="ECO:0000256" key="1">
    <source>
        <dbReference type="SAM" id="MobiDB-lite"/>
    </source>
</evidence>